<protein>
    <submittedName>
        <fullName evidence="2">Uncharacterized protein</fullName>
    </submittedName>
</protein>
<evidence type="ECO:0000313" key="2">
    <source>
        <dbReference type="EMBL" id="TWL25297.1"/>
    </source>
</evidence>
<reference evidence="2 3" key="1">
    <citation type="submission" date="2019-06" db="EMBL/GenBank/DDBJ databases">
        <title>Genome sequence analysis of &gt;100 Bacillus licheniformis strains suggests intrinsic resistance to this species.</title>
        <authorList>
            <person name="Wels M."/>
            <person name="Siezen R.J."/>
            <person name="Johansen E."/>
            <person name="Stuer-Lauridsen B."/>
            <person name="Bjerre K."/>
            <person name="Nielsen B.K.K."/>
        </authorList>
    </citation>
    <scope>NUCLEOTIDE SEQUENCE [LARGE SCALE GENOMIC DNA]</scope>
    <source>
        <strain evidence="2 3">BAC-16736</strain>
    </source>
</reference>
<dbReference type="EMBL" id="NILC01000026">
    <property type="protein sequence ID" value="TWL25297.1"/>
    <property type="molecule type" value="Genomic_DNA"/>
</dbReference>
<dbReference type="AlphaFoldDB" id="A0A5Q3BQ54"/>
<name>A0A5Q3BQ54_BACLI</name>
<reference evidence="1 4" key="2">
    <citation type="submission" date="2020-12" db="EMBL/GenBank/DDBJ databases">
        <title>FDA dAtabase for Regulatory Grade micrObial Sequences (FDA-ARGOS): Supporting development and validation of Infectious Disease Dx tests.</title>
        <authorList>
            <person name="Nelson B."/>
            <person name="Plummer A."/>
            <person name="Tallon L."/>
            <person name="Sadzewicz L."/>
            <person name="Zhao X."/>
            <person name="Boylan J."/>
            <person name="Ott S."/>
            <person name="Bowen H."/>
            <person name="Vavikolanu K."/>
            <person name="Mehta A."/>
            <person name="Aluvathingal J."/>
            <person name="Nadendla S."/>
            <person name="Myers T."/>
            <person name="Yan Y."/>
            <person name="Sichtig H."/>
        </authorList>
    </citation>
    <scope>NUCLEOTIDE SEQUENCE [LARGE SCALE GENOMIC DNA]</scope>
    <source>
        <strain evidence="1 4">FDAARGOS_923</strain>
    </source>
</reference>
<dbReference type="RefSeq" id="WP_009328305.1">
    <property type="nucleotide sequence ID" value="NZ_BOQW01000004.1"/>
</dbReference>
<organism evidence="2 3">
    <name type="scientific">Bacillus licheniformis</name>
    <dbReference type="NCBI Taxonomy" id="1402"/>
    <lineage>
        <taxon>Bacteria</taxon>
        <taxon>Bacillati</taxon>
        <taxon>Bacillota</taxon>
        <taxon>Bacilli</taxon>
        <taxon>Bacillales</taxon>
        <taxon>Bacillaceae</taxon>
        <taxon>Bacillus</taxon>
    </lineage>
</organism>
<dbReference type="Proteomes" id="UP000595038">
    <property type="component" value="Chromosome"/>
</dbReference>
<dbReference type="Proteomes" id="UP000435910">
    <property type="component" value="Unassembled WGS sequence"/>
</dbReference>
<evidence type="ECO:0000313" key="3">
    <source>
        <dbReference type="Proteomes" id="UP000435910"/>
    </source>
</evidence>
<proteinExistence type="predicted"/>
<accession>A0A5Q3BQ54</accession>
<gene>
    <name evidence="2" type="ORF">CHCC16736_4180</name>
    <name evidence="1" type="ORF">I6G80_14885</name>
</gene>
<sequence>MKMQVTLSPEEVKQIIKNHLEKKFGNVGEVTLEVDRELRGHYTNEHYETVFKGAKCEVEAAE</sequence>
<dbReference type="EMBL" id="CP065647">
    <property type="protein sequence ID" value="QPR71127.1"/>
    <property type="molecule type" value="Genomic_DNA"/>
</dbReference>
<evidence type="ECO:0000313" key="1">
    <source>
        <dbReference type="EMBL" id="QPR71127.1"/>
    </source>
</evidence>
<evidence type="ECO:0000313" key="4">
    <source>
        <dbReference type="Proteomes" id="UP000595038"/>
    </source>
</evidence>